<evidence type="ECO:0000259" key="1">
    <source>
        <dbReference type="Pfam" id="PF24032"/>
    </source>
</evidence>
<keyword evidence="3" id="KW-1185">Reference proteome</keyword>
<accession>A0A1H3R1Q8</accession>
<organism evidence="2 3">
    <name type="scientific">Tindallia californiensis</name>
    <dbReference type="NCBI Taxonomy" id="159292"/>
    <lineage>
        <taxon>Bacteria</taxon>
        <taxon>Bacillati</taxon>
        <taxon>Bacillota</taxon>
        <taxon>Clostridia</taxon>
        <taxon>Peptostreptococcales</taxon>
        <taxon>Tindalliaceae</taxon>
        <taxon>Tindallia</taxon>
    </lineage>
</organism>
<evidence type="ECO:0000313" key="2">
    <source>
        <dbReference type="EMBL" id="SDZ19443.1"/>
    </source>
</evidence>
<dbReference type="RefSeq" id="WP_093315383.1">
    <property type="nucleotide sequence ID" value="NZ_FNPV01000011.1"/>
</dbReference>
<proteinExistence type="predicted"/>
<dbReference type="EMBL" id="FNPV01000011">
    <property type="protein sequence ID" value="SDZ19443.1"/>
    <property type="molecule type" value="Genomic_DNA"/>
</dbReference>
<evidence type="ECO:0000313" key="3">
    <source>
        <dbReference type="Proteomes" id="UP000199230"/>
    </source>
</evidence>
<reference evidence="2 3" key="1">
    <citation type="submission" date="2016-10" db="EMBL/GenBank/DDBJ databases">
        <authorList>
            <person name="de Groot N.N."/>
        </authorList>
    </citation>
    <scope>NUCLEOTIDE SEQUENCE [LARGE SCALE GENOMIC DNA]</scope>
    <source>
        <strain evidence="2 3">APO</strain>
    </source>
</reference>
<dbReference type="STRING" id="159292.SAMN05192546_11182"/>
<feature type="domain" description="YqbQ/XkdQ" evidence="1">
    <location>
        <begin position="35"/>
        <end position="336"/>
    </location>
</feature>
<dbReference type="Proteomes" id="UP000199230">
    <property type="component" value="Unassembled WGS sequence"/>
</dbReference>
<gene>
    <name evidence="2" type="ORF">SAMN05192546_11182</name>
</gene>
<name>A0A1H3R1Q8_9FIRM</name>
<dbReference type="OrthoDB" id="1698671at2"/>
<dbReference type="Pfam" id="PF24032">
    <property type="entry name" value="YQBQ"/>
    <property type="match status" value="1"/>
</dbReference>
<dbReference type="AlphaFoldDB" id="A0A1H3R1Q8"/>
<dbReference type="InterPro" id="IPR056937">
    <property type="entry name" value="YqbQ/XkdQ"/>
</dbReference>
<sequence>MFRLLLIKNDQSATYDITPLTNDIAWDSGFSITVSLEFMMANSDTDAVPVNPCEIGDLVILTQEDYINSPTEKEIIELYRGVIVEEQRNGRDPIKYISYDYTWYLNQSTTVYQFNSVSATEAIRKVLTDFGIQIESIIEMPTKINEIYMLKTPGKIIQDIIDQVEKKEGYRISAEMRYGKLVIRKRIDLVIAGFFELAENVQRENILEAVGNPSRTRSIESMRNRIRLIVDDEETEYQVTAEKEDTAMIGRYGLIEETIKIEAEDAAKSRQVAMILLNRLSKVHETITLKFIGNTLFRGGRLFDVVESVTGISGRYMIVEAKHRINKKKYTMELELALPEDVV</sequence>
<protein>
    <recommendedName>
        <fullName evidence="1">YqbQ/XkdQ domain-containing protein</fullName>
    </recommendedName>
</protein>